<evidence type="ECO:0000313" key="1">
    <source>
        <dbReference type="EMBL" id="GAB0207768.1"/>
    </source>
</evidence>
<reference evidence="1 3" key="1">
    <citation type="submission" date="2024-06" db="EMBL/GenBank/DDBJ databases">
        <title>The draft genome of Grus japonensis, version 3.</title>
        <authorList>
            <person name="Nabeshima K."/>
            <person name="Suzuki S."/>
            <person name="Onuma M."/>
        </authorList>
    </citation>
    <scope>NUCLEOTIDE SEQUENCE [LARGE SCALE GENOMIC DNA]</scope>
    <source>
        <strain evidence="1 3">451A</strain>
    </source>
</reference>
<evidence type="ECO:0000313" key="2">
    <source>
        <dbReference type="EMBL" id="GAB0207778.1"/>
    </source>
</evidence>
<gene>
    <name evidence="1" type="ORF">GRJ2_003242500</name>
    <name evidence="2" type="ORF">GRJ2_003243500</name>
</gene>
<organism evidence="1 3">
    <name type="scientific">Grus japonensis</name>
    <name type="common">Japanese crane</name>
    <name type="synonym">Red-crowned crane</name>
    <dbReference type="NCBI Taxonomy" id="30415"/>
    <lineage>
        <taxon>Eukaryota</taxon>
        <taxon>Metazoa</taxon>
        <taxon>Chordata</taxon>
        <taxon>Craniata</taxon>
        <taxon>Vertebrata</taxon>
        <taxon>Euteleostomi</taxon>
        <taxon>Archelosauria</taxon>
        <taxon>Archosauria</taxon>
        <taxon>Dinosauria</taxon>
        <taxon>Saurischia</taxon>
        <taxon>Theropoda</taxon>
        <taxon>Coelurosauria</taxon>
        <taxon>Aves</taxon>
        <taxon>Neognathae</taxon>
        <taxon>Neoaves</taxon>
        <taxon>Gruiformes</taxon>
        <taxon>Gruidae</taxon>
        <taxon>Grus</taxon>
    </lineage>
</organism>
<keyword evidence="3" id="KW-1185">Reference proteome</keyword>
<dbReference type="PANTHER" id="PTHR33332">
    <property type="entry name" value="REVERSE TRANSCRIPTASE DOMAIN-CONTAINING PROTEIN"/>
    <property type="match status" value="1"/>
</dbReference>
<accession>A0ABC9YCH8</accession>
<dbReference type="Proteomes" id="UP001623348">
    <property type="component" value="Unassembled WGS sequence"/>
</dbReference>
<dbReference type="PRINTS" id="PR01345">
    <property type="entry name" value="CERVTRCPTASE"/>
</dbReference>
<proteinExistence type="predicted"/>
<dbReference type="EMBL" id="BAAFJT010000245">
    <property type="protein sequence ID" value="GAB0207768.1"/>
    <property type="molecule type" value="Genomic_DNA"/>
</dbReference>
<dbReference type="EMBL" id="BAAFJT010000245">
    <property type="protein sequence ID" value="GAB0207778.1"/>
    <property type="molecule type" value="Genomic_DNA"/>
</dbReference>
<name>A0ABC9YCH8_GRUJA</name>
<evidence type="ECO:0000313" key="3">
    <source>
        <dbReference type="Proteomes" id="UP001623348"/>
    </source>
</evidence>
<dbReference type="AlphaFoldDB" id="A0ABC9YCH8"/>
<comment type="caution">
    <text evidence="1">The sequence shown here is derived from an EMBL/GenBank/DDBJ whole genome shotgun (WGS) entry which is preliminary data.</text>
</comment>
<sequence>MCKCRVLHLGRNNPRRQHRLGVDLLGSSTVEQDLGVLVDNKLSMSRQCALVAKAATGILGCIKKSVASRSREVILPLYSALVRPHLEYCVHFWAPQFKTDRELQERVQWGLTKMIRGLEHLSYEERLRELGLFSLEKRRLRGDLLNAYKYLKGGCLEEGARLFSVLPSDRTRGNGHKLEHRKFHLNMRKNFTVRVTEHWTRLPREVVESPSLEIFKTLLDAILCNML</sequence>
<evidence type="ECO:0008006" key="4">
    <source>
        <dbReference type="Google" id="ProtNLM"/>
    </source>
</evidence>
<protein>
    <recommendedName>
        <fullName evidence="4">Reverse transcriptase</fullName>
    </recommendedName>
</protein>